<dbReference type="PROSITE" id="PS50007">
    <property type="entry name" value="PIPLC_X_DOMAIN"/>
    <property type="match status" value="1"/>
</dbReference>
<evidence type="ECO:0000256" key="2">
    <source>
        <dbReference type="ARBA" id="ARBA00023242"/>
    </source>
</evidence>
<feature type="compositionally biased region" description="Polar residues" evidence="4">
    <location>
        <begin position="1422"/>
        <end position="1431"/>
    </location>
</feature>
<dbReference type="SMART" id="SM00906">
    <property type="entry name" value="Fungal_trans"/>
    <property type="match status" value="1"/>
</dbReference>
<feature type="compositionally biased region" description="Basic and acidic residues" evidence="4">
    <location>
        <begin position="1277"/>
        <end position="1287"/>
    </location>
</feature>
<feature type="domain" description="PI-PLC Y-box" evidence="5">
    <location>
        <begin position="1459"/>
        <end position="1571"/>
    </location>
</feature>
<proteinExistence type="predicted"/>
<dbReference type="SUPFAM" id="SSF57701">
    <property type="entry name" value="Zn2/Cys6 DNA-binding domain"/>
    <property type="match status" value="1"/>
</dbReference>
<keyword evidence="1" id="KW-0479">Metal-binding</keyword>
<dbReference type="Gene3D" id="4.10.240.10">
    <property type="entry name" value="Zn(2)-C6 fungal-type DNA-binding domain"/>
    <property type="match status" value="1"/>
</dbReference>
<feature type="region of interest" description="Disordered" evidence="4">
    <location>
        <begin position="1399"/>
        <end position="1442"/>
    </location>
</feature>
<dbReference type="InterPro" id="IPR001711">
    <property type="entry name" value="PLipase_C_Pinositol-sp_Y"/>
</dbReference>
<evidence type="ECO:0000259" key="6">
    <source>
        <dbReference type="PROSITE" id="PS50048"/>
    </source>
</evidence>
<dbReference type="InterPro" id="IPR036864">
    <property type="entry name" value="Zn2-C6_fun-type_DNA-bd_sf"/>
</dbReference>
<sequence>MDNPENDASSFKVQNQMHGACIACQKRKTKCDGHRPSCQQCQKRDIECQYQKRRFRGPGKRKEYTNKLEERLKRIEDSLKFPETGATQTVGSRVEHAEHTSPSVDSDDPASSSDPSTQGRSMAATQINELQQNPAEPQNNVSENFSVLASSRPNVQLSAFLQLPPLPSPTAKFSPAVMQANVKHDMFKMTQFSPQHSYKNILPMIDDIAEDISQAYPLVTMSYIEELLTPKETDDSVDRVARMSMANSSLALAFQWKAANFAFGELSPLAWAYFKSAVSTCTLLLFSGSSTLSYEAILMMTMFMQGTADMHIASHINTFAVRACQTYEASHADQVCSESSEQRLRAFWALASLDIDLALRTGIPPGMSDGDISKDLPSERPLDSVGNLEVPGTDDIVNVVRLRAELTKIQFRVYRQLRCNTAKLSSCEELAARVTNLDEDLEHWRKAIPMAFQPNEKDLSADSSLPLPIILMNLAFHDLRMKVQALINADSLEDCAASARATIRLMKYLPTKQFTALWRILVYPVSAALVLLAAISNEPVGPGIGPNLSALRELSSFLNDMCRNEDCEIIKLLAWCTRIEGVAAGIAVEHPTAVYQEGQKKLCKLFSRRTDYLRLAQSLMGRMVGYDATLIRQLLDICDMHWIAADEFGPLVPDVLKPKILGLSSHIPAALPSPRTDPSIPLPEVQVLVEKNHSHSNEVSRTAGVSLFAKFVEIASGSIDYEASRRHALQYGTVDHEVRSLAAPFSKEFLQSIIAIDGVKSHMESGLFGKRPVYFVSGLRVTNAPFTVTKETGTGNQAGVSASGPIGPVPVETSYLPTVSTPYAQKGSGGANSEMFSHRTAFTTGGAKIEPMEVVDVTAEVMEDDLEDMEMVPRHEKEDLGDGEYWVRAVETKWDSQTDGDPYVWSGAIFSSILSIPSILFKLSTGFCSVGMAKLVPGSTIGRLLAPKVPSQFVVLIENDRAMLGSHENVLTHSTNVSPFAPHNMIIWMRTRDQKTKILKYHRPLGDFNLWIDAIGALAPSKASLDSRLQERPIDLSLVKGNLIMLYQAVEDYKSLLGKQPPLEETLLDIDSALENLVSLSLAIRRTGRRSRLHKADRFKFSAHQFSSELNVSTIPLQDQPAEVPNPMATSLLSQPSKSLPLKDNNAPATISATSASVPESKLRYNDSAHKNPDPSPRTEITQITASARYPRPRISGSNQQVVQCPCCCQTLPIQEVKDNGKWRCMCPLCDVTGTPDLPELIDHVLEHIHDFALRSLPWPRSSHVNLGGEVGSFNPDEDRAMDREPSPEPAQETHMTEPIVIHGWALAAPCGFREVCKAIKESAFVNSYLPIIVSLEVHADLEQQEMMVKIMEDEWEDLLLDQPIEGCDPRFRLPNLEDLRNKILVKVKKSPANSIIPPALKSPSPKIEGEEMDRLSKKASSESVVDTSPTVEPESKSEFMPDITSGAMSRKIPICHMLGQLGVYTQSVHFRGFDTLEARTPAHIFSVNESRILQLDKASTQDLFKHDQRYFFRVFPNAQRVDSSNPDPLLFWTRGVQMVMLNWQHLDNGMMLNQAMFADENGWALKPEGYQSSDRAIMTQRDIVPNDVLNLSIFIFGGQILELHGNEDGSKRCQDIARFAKAELFVGEQNYEKKPSGTQSQEPQSGVLGYMMDFGSVAEVVPQLSILLWVDFTPFDAPKQG</sequence>
<keyword evidence="8" id="KW-1185">Reference proteome</keyword>
<feature type="region of interest" description="Disordered" evidence="4">
    <location>
        <begin position="1135"/>
        <end position="1159"/>
    </location>
</feature>
<reference evidence="7 8" key="1">
    <citation type="submission" date="2020-01" db="EMBL/GenBank/DDBJ databases">
        <title>Identification and distribution of gene clusters putatively required for synthesis of sphingolipid metabolism inhibitors in phylogenetically diverse species of the filamentous fungus Fusarium.</title>
        <authorList>
            <person name="Kim H.-S."/>
            <person name="Busman M."/>
            <person name="Brown D.W."/>
            <person name="Divon H."/>
            <person name="Uhlig S."/>
            <person name="Proctor R.H."/>
        </authorList>
    </citation>
    <scope>NUCLEOTIDE SEQUENCE [LARGE SCALE GENOMIC DNA]</scope>
    <source>
        <strain evidence="7 8">NRRL 20459</strain>
    </source>
</reference>
<dbReference type="GO" id="GO:0051209">
    <property type="term" value="P:release of sequestered calcium ion into cytosol"/>
    <property type="evidence" value="ECO:0007669"/>
    <property type="project" value="TreeGrafter"/>
</dbReference>
<feature type="compositionally biased region" description="Polar residues" evidence="4">
    <location>
        <begin position="1147"/>
        <end position="1158"/>
    </location>
</feature>
<evidence type="ECO:0000256" key="4">
    <source>
        <dbReference type="SAM" id="MobiDB-lite"/>
    </source>
</evidence>
<feature type="domain" description="Zn(2)-C6 fungal-type" evidence="6">
    <location>
        <begin position="20"/>
        <end position="50"/>
    </location>
</feature>
<feature type="region of interest" description="Disordered" evidence="4">
    <location>
        <begin position="1269"/>
        <end position="1292"/>
    </location>
</feature>
<dbReference type="SMART" id="SM00148">
    <property type="entry name" value="PLCXc"/>
    <property type="match status" value="1"/>
</dbReference>
<feature type="region of interest" description="Disordered" evidence="4">
    <location>
        <begin position="79"/>
        <end position="122"/>
    </location>
</feature>
<dbReference type="InterPro" id="IPR000909">
    <property type="entry name" value="PLipase_C_PInositol-sp_X_dom"/>
</dbReference>
<dbReference type="PROSITE" id="PS50008">
    <property type="entry name" value="PIPLC_Y_DOMAIN"/>
    <property type="match status" value="1"/>
</dbReference>
<dbReference type="GO" id="GO:0008270">
    <property type="term" value="F:zinc ion binding"/>
    <property type="evidence" value="ECO:0007669"/>
    <property type="project" value="InterPro"/>
</dbReference>
<dbReference type="SMART" id="SM00066">
    <property type="entry name" value="GAL4"/>
    <property type="match status" value="1"/>
</dbReference>
<evidence type="ECO:0000313" key="7">
    <source>
        <dbReference type="EMBL" id="KAF4453893.1"/>
    </source>
</evidence>
<dbReference type="PANTHER" id="PTHR10336:SF82">
    <property type="entry name" value="PHOSPHOINOSITIDE PHOSPHOLIPASE C"/>
    <property type="match status" value="1"/>
</dbReference>
<comment type="catalytic activity">
    <reaction evidence="3">
        <text>a 1,2-diacyl-sn-glycero-3-phospho-(1D-myo-inositol-4,5-bisphosphate) + H2O = 1D-myo-inositol 1,4,5-trisphosphate + a 1,2-diacyl-sn-glycerol + H(+)</text>
        <dbReference type="Rhea" id="RHEA:33179"/>
        <dbReference type="ChEBI" id="CHEBI:15377"/>
        <dbReference type="ChEBI" id="CHEBI:15378"/>
        <dbReference type="ChEBI" id="CHEBI:17815"/>
        <dbReference type="ChEBI" id="CHEBI:58456"/>
        <dbReference type="ChEBI" id="CHEBI:203600"/>
        <dbReference type="EC" id="3.1.4.11"/>
    </reaction>
</comment>
<dbReference type="InterPro" id="IPR007219">
    <property type="entry name" value="XnlR_reg_dom"/>
</dbReference>
<evidence type="ECO:0000259" key="5">
    <source>
        <dbReference type="PROSITE" id="PS50008"/>
    </source>
</evidence>
<dbReference type="OrthoDB" id="3266505at2759"/>
<dbReference type="GO" id="GO:0048015">
    <property type="term" value="P:phosphatidylinositol-mediated signaling"/>
    <property type="evidence" value="ECO:0007669"/>
    <property type="project" value="TreeGrafter"/>
</dbReference>
<dbReference type="InterPro" id="IPR001192">
    <property type="entry name" value="PI-PLC_fam"/>
</dbReference>
<dbReference type="Pfam" id="PF00387">
    <property type="entry name" value="PI-PLC-Y"/>
    <property type="match status" value="1"/>
</dbReference>
<dbReference type="GO" id="GO:0006351">
    <property type="term" value="P:DNA-templated transcription"/>
    <property type="evidence" value="ECO:0007669"/>
    <property type="project" value="InterPro"/>
</dbReference>
<dbReference type="EMBL" id="JAADYS010002849">
    <property type="protein sequence ID" value="KAF4453893.1"/>
    <property type="molecule type" value="Genomic_DNA"/>
</dbReference>
<name>A0A8H4KQH2_9HYPO</name>
<dbReference type="GO" id="GO:0003677">
    <property type="term" value="F:DNA binding"/>
    <property type="evidence" value="ECO:0007669"/>
    <property type="project" value="InterPro"/>
</dbReference>
<evidence type="ECO:0000256" key="1">
    <source>
        <dbReference type="ARBA" id="ARBA00022723"/>
    </source>
</evidence>
<dbReference type="GO" id="GO:0004435">
    <property type="term" value="F:phosphatidylinositol-4,5-bisphosphate phospholipase C activity"/>
    <property type="evidence" value="ECO:0007669"/>
    <property type="project" value="UniProtKB-EC"/>
</dbReference>
<evidence type="ECO:0000256" key="3">
    <source>
        <dbReference type="RuleBase" id="RU361133"/>
    </source>
</evidence>
<dbReference type="SUPFAM" id="SSF51695">
    <property type="entry name" value="PLC-like phosphodiesterases"/>
    <property type="match status" value="1"/>
</dbReference>
<dbReference type="PANTHER" id="PTHR10336">
    <property type="entry name" value="PHOSPHOINOSITIDE-SPECIFIC PHOSPHOLIPASE C FAMILY PROTEIN"/>
    <property type="match status" value="1"/>
</dbReference>
<protein>
    <recommendedName>
        <fullName evidence="3">Phosphoinositide phospholipase C</fullName>
        <ecNumber evidence="3">3.1.4.11</ecNumber>
    </recommendedName>
</protein>
<dbReference type="PRINTS" id="PR00390">
    <property type="entry name" value="PHPHLIPASEC"/>
</dbReference>
<evidence type="ECO:0000313" key="8">
    <source>
        <dbReference type="Proteomes" id="UP000554235"/>
    </source>
</evidence>
<comment type="caution">
    <text evidence="7">The sequence shown here is derived from an EMBL/GenBank/DDBJ whole genome shotgun (WGS) entry which is preliminary data.</text>
</comment>
<dbReference type="Pfam" id="PF00388">
    <property type="entry name" value="PI-PLC-X"/>
    <property type="match status" value="1"/>
</dbReference>
<keyword evidence="2" id="KW-0539">Nucleus</keyword>
<organism evidence="7 8">
    <name type="scientific">Fusarium albosuccineum</name>
    <dbReference type="NCBI Taxonomy" id="1237068"/>
    <lineage>
        <taxon>Eukaryota</taxon>
        <taxon>Fungi</taxon>
        <taxon>Dikarya</taxon>
        <taxon>Ascomycota</taxon>
        <taxon>Pezizomycotina</taxon>
        <taxon>Sordariomycetes</taxon>
        <taxon>Hypocreomycetidae</taxon>
        <taxon>Hypocreales</taxon>
        <taxon>Nectriaceae</taxon>
        <taxon>Fusarium</taxon>
        <taxon>Fusarium decemcellulare species complex</taxon>
    </lineage>
</organism>
<dbReference type="CDD" id="cd12148">
    <property type="entry name" value="fungal_TF_MHR"/>
    <property type="match status" value="1"/>
</dbReference>
<feature type="compositionally biased region" description="Basic and acidic residues" evidence="4">
    <location>
        <begin position="1408"/>
        <end position="1421"/>
    </location>
</feature>
<dbReference type="GO" id="GO:0016042">
    <property type="term" value="P:lipid catabolic process"/>
    <property type="evidence" value="ECO:0007669"/>
    <property type="project" value="UniProtKB-KW"/>
</dbReference>
<keyword evidence="3" id="KW-0443">Lipid metabolism</keyword>
<dbReference type="Pfam" id="PF00172">
    <property type="entry name" value="Zn_clus"/>
    <property type="match status" value="1"/>
</dbReference>
<feature type="compositionally biased region" description="Low complexity" evidence="4">
    <location>
        <begin position="101"/>
        <end position="116"/>
    </location>
</feature>
<gene>
    <name evidence="7" type="ORF">FALBO_15917</name>
</gene>
<accession>A0A8H4KQH2</accession>
<dbReference type="CDD" id="cd00067">
    <property type="entry name" value="GAL4"/>
    <property type="match status" value="1"/>
</dbReference>
<dbReference type="SMART" id="SM00149">
    <property type="entry name" value="PLCYc"/>
    <property type="match status" value="1"/>
</dbReference>
<dbReference type="Gene3D" id="3.20.20.190">
    <property type="entry name" value="Phosphatidylinositol (PI) phosphodiesterase"/>
    <property type="match status" value="1"/>
</dbReference>
<dbReference type="InterPro" id="IPR017946">
    <property type="entry name" value="PLC-like_Pdiesterase_TIM-brl"/>
</dbReference>
<keyword evidence="3" id="KW-0378">Hydrolase</keyword>
<dbReference type="InterPro" id="IPR001138">
    <property type="entry name" value="Zn2Cys6_DnaBD"/>
</dbReference>
<dbReference type="EC" id="3.1.4.11" evidence="3"/>
<dbReference type="GO" id="GO:0000981">
    <property type="term" value="F:DNA-binding transcription factor activity, RNA polymerase II-specific"/>
    <property type="evidence" value="ECO:0007669"/>
    <property type="project" value="InterPro"/>
</dbReference>
<dbReference type="PROSITE" id="PS50048">
    <property type="entry name" value="ZN2_CY6_FUNGAL_2"/>
    <property type="match status" value="1"/>
</dbReference>
<keyword evidence="3" id="KW-0442">Lipid degradation</keyword>
<dbReference type="Proteomes" id="UP000554235">
    <property type="component" value="Unassembled WGS sequence"/>
</dbReference>